<dbReference type="PANTHER" id="PTHR38030:SF2">
    <property type="entry name" value="PROTOPORPHYRINOGEN IX DEHYDROGENASE [QUINONE]"/>
    <property type="match status" value="1"/>
</dbReference>
<dbReference type="PANTHER" id="PTHR38030">
    <property type="entry name" value="PROTOPORPHYRINOGEN IX DEHYDROGENASE [MENAQUINONE]"/>
    <property type="match status" value="1"/>
</dbReference>
<evidence type="ECO:0000313" key="2">
    <source>
        <dbReference type="EMBL" id="WZL75478.1"/>
    </source>
</evidence>
<dbReference type="EMBL" id="CP121689">
    <property type="protein sequence ID" value="WZL75478.1"/>
    <property type="molecule type" value="Genomic_DNA"/>
</dbReference>
<sequence length="153" mass="17122">MKALIIYFSLHHGNTEKIARAIAETLKAELKTPDEVTPQELLQYDLLGFGSGIFFGKHHRKIVDFIQKLPQVQGKNALVFSTSGMGRKSFNQHLSKLLEEKGFNVVGSFACRGYDTYGPLKLIGGINRGRPNQKDLEEAKKFAREVAEKIKSS</sequence>
<evidence type="ECO:0000313" key="3">
    <source>
        <dbReference type="Proteomes" id="UP001461341"/>
    </source>
</evidence>
<evidence type="ECO:0000259" key="1">
    <source>
        <dbReference type="PROSITE" id="PS50902"/>
    </source>
</evidence>
<dbReference type="SUPFAM" id="SSF52218">
    <property type="entry name" value="Flavoproteins"/>
    <property type="match status" value="1"/>
</dbReference>
<name>A0ABZ2YAY7_9BACT</name>
<dbReference type="Pfam" id="PF12724">
    <property type="entry name" value="Flavodoxin_5"/>
    <property type="match status" value="1"/>
</dbReference>
<dbReference type="Gene3D" id="3.40.50.360">
    <property type="match status" value="1"/>
</dbReference>
<dbReference type="InterPro" id="IPR026816">
    <property type="entry name" value="Flavodoxin_dom"/>
</dbReference>
<dbReference type="Proteomes" id="UP001461341">
    <property type="component" value="Chromosome"/>
</dbReference>
<dbReference type="InterPro" id="IPR008254">
    <property type="entry name" value="Flavodoxin/NO_synth"/>
</dbReference>
<accession>A0ABZ2YAY7</accession>
<dbReference type="InterPro" id="IPR052200">
    <property type="entry name" value="Protoporphyrinogen_IX_DH"/>
</dbReference>
<gene>
    <name evidence="2" type="ORF">QBE54_07735</name>
</gene>
<reference evidence="2 3" key="1">
    <citation type="submission" date="2023-03" db="EMBL/GenBank/DDBJ databases">
        <title>Novel Species.</title>
        <authorList>
            <person name="Ma S."/>
        </authorList>
    </citation>
    <scope>NUCLEOTIDE SEQUENCE [LARGE SCALE GENOMIC DNA]</scope>
    <source>
        <strain evidence="2 3">B11</strain>
    </source>
</reference>
<dbReference type="RefSeq" id="WP_369017625.1">
    <property type="nucleotide sequence ID" value="NZ_CP121689.1"/>
</dbReference>
<organism evidence="2 3">
    <name type="scientific">Thermatribacter velox</name>
    <dbReference type="NCBI Taxonomy" id="3039681"/>
    <lineage>
        <taxon>Bacteria</taxon>
        <taxon>Pseudomonadati</taxon>
        <taxon>Atribacterota</taxon>
        <taxon>Atribacteria</taxon>
        <taxon>Atribacterales</taxon>
        <taxon>Thermatribacteraceae</taxon>
        <taxon>Thermatribacter</taxon>
    </lineage>
</organism>
<feature type="domain" description="Flavodoxin-like" evidence="1">
    <location>
        <begin position="4"/>
        <end position="147"/>
    </location>
</feature>
<keyword evidence="3" id="KW-1185">Reference proteome</keyword>
<dbReference type="PROSITE" id="PS50902">
    <property type="entry name" value="FLAVODOXIN_LIKE"/>
    <property type="match status" value="1"/>
</dbReference>
<protein>
    <submittedName>
        <fullName evidence="2">Flavodoxin family protein</fullName>
    </submittedName>
</protein>
<proteinExistence type="predicted"/>
<dbReference type="InterPro" id="IPR029039">
    <property type="entry name" value="Flavoprotein-like_sf"/>
</dbReference>